<reference evidence="1 2" key="1">
    <citation type="journal article" date="2018" name="Front. Plant Sci.">
        <title>Red Clover (Trifolium pratense) and Zigzag Clover (T. medium) - A Picture of Genomic Similarities and Differences.</title>
        <authorList>
            <person name="Dluhosova J."/>
            <person name="Istvanek J."/>
            <person name="Nedelnik J."/>
            <person name="Repkova J."/>
        </authorList>
    </citation>
    <scope>NUCLEOTIDE SEQUENCE [LARGE SCALE GENOMIC DNA]</scope>
    <source>
        <strain evidence="2">cv. 10/8</strain>
        <tissue evidence="1">Leaf</tissue>
    </source>
</reference>
<dbReference type="Proteomes" id="UP000265520">
    <property type="component" value="Unassembled WGS sequence"/>
</dbReference>
<comment type="caution">
    <text evidence="1">The sequence shown here is derived from an EMBL/GenBank/DDBJ whole genome shotgun (WGS) entry which is preliminary data.</text>
</comment>
<keyword evidence="2" id="KW-1185">Reference proteome</keyword>
<feature type="non-terminal residue" evidence="1">
    <location>
        <position position="1"/>
    </location>
</feature>
<dbReference type="AlphaFoldDB" id="A0A392T6Q2"/>
<name>A0A392T6Q2_9FABA</name>
<evidence type="ECO:0000313" key="1">
    <source>
        <dbReference type="EMBL" id="MCI55975.1"/>
    </source>
</evidence>
<sequence>VLPREEILAPPSLFGLGAHFAVANKIVVDTRESPMVAVS</sequence>
<proteinExistence type="predicted"/>
<evidence type="ECO:0000313" key="2">
    <source>
        <dbReference type="Proteomes" id="UP000265520"/>
    </source>
</evidence>
<organism evidence="1 2">
    <name type="scientific">Trifolium medium</name>
    <dbReference type="NCBI Taxonomy" id="97028"/>
    <lineage>
        <taxon>Eukaryota</taxon>
        <taxon>Viridiplantae</taxon>
        <taxon>Streptophyta</taxon>
        <taxon>Embryophyta</taxon>
        <taxon>Tracheophyta</taxon>
        <taxon>Spermatophyta</taxon>
        <taxon>Magnoliopsida</taxon>
        <taxon>eudicotyledons</taxon>
        <taxon>Gunneridae</taxon>
        <taxon>Pentapetalae</taxon>
        <taxon>rosids</taxon>
        <taxon>fabids</taxon>
        <taxon>Fabales</taxon>
        <taxon>Fabaceae</taxon>
        <taxon>Papilionoideae</taxon>
        <taxon>50 kb inversion clade</taxon>
        <taxon>NPAAA clade</taxon>
        <taxon>Hologalegina</taxon>
        <taxon>IRL clade</taxon>
        <taxon>Trifolieae</taxon>
        <taxon>Trifolium</taxon>
    </lineage>
</organism>
<protein>
    <submittedName>
        <fullName evidence="1">Uncharacterized protein</fullName>
    </submittedName>
</protein>
<dbReference type="EMBL" id="LXQA010504733">
    <property type="protein sequence ID" value="MCI55975.1"/>
    <property type="molecule type" value="Genomic_DNA"/>
</dbReference>
<accession>A0A392T6Q2</accession>